<dbReference type="GO" id="GO:0051123">
    <property type="term" value="P:RNA polymerase II preinitiation complex assembly"/>
    <property type="evidence" value="ECO:0007669"/>
    <property type="project" value="InterPro"/>
</dbReference>
<dbReference type="GeneID" id="28838801"/>
<dbReference type="EMBL" id="KV460227">
    <property type="protein sequence ID" value="OBT96528.1"/>
    <property type="molecule type" value="Genomic_DNA"/>
</dbReference>
<evidence type="ECO:0000256" key="3">
    <source>
        <dbReference type="ARBA" id="ARBA00023015"/>
    </source>
</evidence>
<comment type="subcellular location">
    <subcellularLocation>
        <location evidence="1">Nucleus</location>
    </subcellularLocation>
</comment>
<reference evidence="9" key="2">
    <citation type="journal article" date="2018" name="Nat. Commun.">
        <title>Extreme sensitivity to ultraviolet light in the fungal pathogen causing white-nose syndrome of bats.</title>
        <authorList>
            <person name="Palmer J.M."/>
            <person name="Drees K.P."/>
            <person name="Foster J.T."/>
            <person name="Lindner D.L."/>
        </authorList>
    </citation>
    <scope>NUCLEOTIDE SEQUENCE [LARGE SCALE GENOMIC DNA]</scope>
    <source>
        <strain evidence="9">UAMH 10579</strain>
    </source>
</reference>
<comment type="similarity">
    <text evidence="2">Belongs to the TAF11 family.</text>
</comment>
<accession>A0A1B8GL69</accession>
<dbReference type="GO" id="GO:0046982">
    <property type="term" value="F:protein heterodimerization activity"/>
    <property type="evidence" value="ECO:0007669"/>
    <property type="project" value="InterPro"/>
</dbReference>
<proteinExistence type="inferred from homology"/>
<evidence type="ECO:0000256" key="5">
    <source>
        <dbReference type="ARBA" id="ARBA00023242"/>
    </source>
</evidence>
<dbReference type="Gene3D" id="1.10.20.10">
    <property type="entry name" value="Histone, subunit A"/>
    <property type="match status" value="1"/>
</dbReference>
<feature type="region of interest" description="Disordered" evidence="6">
    <location>
        <begin position="1"/>
        <end position="145"/>
    </location>
</feature>
<keyword evidence="4" id="KW-0804">Transcription</keyword>
<keyword evidence="5" id="KW-0539">Nucleus</keyword>
<dbReference type="OrthoDB" id="28335at2759"/>
<protein>
    <recommendedName>
        <fullName evidence="7">TAFII28-like protein domain-containing protein</fullName>
    </recommendedName>
</protein>
<evidence type="ECO:0000256" key="2">
    <source>
        <dbReference type="ARBA" id="ARBA00009788"/>
    </source>
</evidence>
<evidence type="ECO:0000313" key="9">
    <source>
        <dbReference type="Proteomes" id="UP000091956"/>
    </source>
</evidence>
<dbReference type="Proteomes" id="UP000091956">
    <property type="component" value="Unassembled WGS sequence"/>
</dbReference>
<dbReference type="RefSeq" id="XP_018130261.1">
    <property type="nucleotide sequence ID" value="XM_018274879.2"/>
</dbReference>
<gene>
    <name evidence="8" type="ORF">VE01_05415</name>
</gene>
<sequence length="328" mass="35473">MATSPPYAPQYGGTSVSPPYPSHTPLPSKRRTTDPHSSAKRRKPSTTSTHSAHPLRQTSFPPDGLNPDGRAYSADARSPSLDATSMVSGSVVSKPPKKRGRKGKGAGGDEGSLVGGGSTAMSMVSGGGRQREGTRGVSPEEDDEEVATLDVALVARTNEEKEKEKYYRALLVGALDPDQYARYERWRSSKLADAVVRRLVNQTLSQSVPSNVVMAVKSVTKVFAGELIERARKIQTQWLFASSESQIDDPDARGAAPVDTSKDVQLWEANKAEERRGPLTPEHLREALRRYKAERAGGLVGLMGLDRGQHSTGADRFGLKVRGRRLLG</sequence>
<reference evidence="8 9" key="1">
    <citation type="submission" date="2016-03" db="EMBL/GenBank/DDBJ databases">
        <title>Comparative genomics of Pseudogymnoascus destructans, the fungus causing white-nose syndrome of bats.</title>
        <authorList>
            <person name="Palmer J.M."/>
            <person name="Drees K.P."/>
            <person name="Foster J.T."/>
            <person name="Lindner D.L."/>
        </authorList>
    </citation>
    <scope>NUCLEOTIDE SEQUENCE [LARGE SCALE GENOMIC DNA]</scope>
    <source>
        <strain evidence="8 9">UAMH 10579</strain>
    </source>
</reference>
<keyword evidence="9" id="KW-1185">Reference proteome</keyword>
<dbReference type="PANTHER" id="PTHR13218:SF8">
    <property type="entry name" value="TRANSCRIPTION INITIATION FACTOR TFIID SUBUNIT 11"/>
    <property type="match status" value="1"/>
</dbReference>
<dbReference type="CDD" id="cd08048">
    <property type="entry name" value="HFD_TAF11"/>
    <property type="match status" value="1"/>
</dbReference>
<evidence type="ECO:0000256" key="1">
    <source>
        <dbReference type="ARBA" id="ARBA00004123"/>
    </source>
</evidence>
<dbReference type="InterPro" id="IPR045127">
    <property type="entry name" value="TAF11-like"/>
</dbReference>
<dbReference type="SUPFAM" id="SSF47113">
    <property type="entry name" value="Histone-fold"/>
    <property type="match status" value="1"/>
</dbReference>
<feature type="domain" description="TAFII28-like protein" evidence="7">
    <location>
        <begin position="170"/>
        <end position="290"/>
    </location>
</feature>
<dbReference type="InterPro" id="IPR009072">
    <property type="entry name" value="Histone-fold"/>
</dbReference>
<feature type="compositionally biased region" description="Polar residues" evidence="6">
    <location>
        <begin position="81"/>
        <end position="91"/>
    </location>
</feature>
<dbReference type="GO" id="GO:0016251">
    <property type="term" value="F:RNA polymerase II general transcription initiation factor activity"/>
    <property type="evidence" value="ECO:0007669"/>
    <property type="project" value="TreeGrafter"/>
</dbReference>
<dbReference type="STRING" id="342668.A0A1B8GL69"/>
<evidence type="ECO:0000256" key="6">
    <source>
        <dbReference type="SAM" id="MobiDB-lite"/>
    </source>
</evidence>
<feature type="compositionally biased region" description="Gly residues" evidence="6">
    <location>
        <begin position="105"/>
        <end position="118"/>
    </location>
</feature>
<evidence type="ECO:0000313" key="8">
    <source>
        <dbReference type="EMBL" id="OBT96528.1"/>
    </source>
</evidence>
<evidence type="ECO:0000256" key="4">
    <source>
        <dbReference type="ARBA" id="ARBA00023163"/>
    </source>
</evidence>
<dbReference type="AlphaFoldDB" id="A0A1B8GL69"/>
<name>A0A1B8GL69_9PEZI</name>
<feature type="compositionally biased region" description="Polar residues" evidence="6">
    <location>
        <begin position="45"/>
        <end position="60"/>
    </location>
</feature>
<feature type="compositionally biased region" description="Basic residues" evidence="6">
    <location>
        <begin position="95"/>
        <end position="104"/>
    </location>
</feature>
<dbReference type="PANTHER" id="PTHR13218">
    <property type="entry name" value="TRANSCRIPTION INITIATION FACTOR TFIID SUBUNIT 11-RELATED"/>
    <property type="match status" value="1"/>
</dbReference>
<dbReference type="InterPro" id="IPR006809">
    <property type="entry name" value="TAFII28_dom"/>
</dbReference>
<dbReference type="Pfam" id="PF04719">
    <property type="entry name" value="TAFII28"/>
    <property type="match status" value="1"/>
</dbReference>
<evidence type="ECO:0000259" key="7">
    <source>
        <dbReference type="Pfam" id="PF04719"/>
    </source>
</evidence>
<keyword evidence="3" id="KW-0805">Transcription regulation</keyword>
<organism evidence="8 9">
    <name type="scientific">Pseudogymnoascus verrucosus</name>
    <dbReference type="NCBI Taxonomy" id="342668"/>
    <lineage>
        <taxon>Eukaryota</taxon>
        <taxon>Fungi</taxon>
        <taxon>Dikarya</taxon>
        <taxon>Ascomycota</taxon>
        <taxon>Pezizomycotina</taxon>
        <taxon>Leotiomycetes</taxon>
        <taxon>Thelebolales</taxon>
        <taxon>Thelebolaceae</taxon>
        <taxon>Pseudogymnoascus</taxon>
    </lineage>
</organism>
<dbReference type="GO" id="GO:0005669">
    <property type="term" value="C:transcription factor TFIID complex"/>
    <property type="evidence" value="ECO:0007669"/>
    <property type="project" value="InterPro"/>
</dbReference>